<name>A0ABT1U9X2_9GAMM</name>
<sequence>MNKEMMQFQADLLASVKDMKANKPARENIIAVSEITEARNTTGLSQNLFADLMGVSVRTLQDWEQGRRTPSKAARTLLKVAKRHPEVLRELAG</sequence>
<evidence type="ECO:0000256" key="1">
    <source>
        <dbReference type="ARBA" id="ARBA00023015"/>
    </source>
</evidence>
<dbReference type="CDD" id="cd00093">
    <property type="entry name" value="HTH_XRE"/>
    <property type="match status" value="1"/>
</dbReference>
<accession>A0ABT1U9X2</accession>
<keyword evidence="6" id="KW-1185">Reference proteome</keyword>
<proteinExistence type="predicted"/>
<keyword evidence="2" id="KW-0238">DNA-binding</keyword>
<feature type="domain" description="HTH cro/C1-type" evidence="4">
    <location>
        <begin position="35"/>
        <end position="71"/>
    </location>
</feature>
<reference evidence="5 6" key="1">
    <citation type="submission" date="2022-07" db="EMBL/GenBank/DDBJ databases">
        <title>Methylomonas rivi sp. nov., Methylomonas rosea sp. nov., Methylomonas aureus sp. nov. and Methylomonas subterranea sp. nov., four novel methanotrophs isolated from a freshwater creek and the deep terrestrial subsurface.</title>
        <authorList>
            <person name="Abin C."/>
            <person name="Sankaranarayanan K."/>
            <person name="Garner C."/>
            <person name="Sindelar R."/>
            <person name="Kotary K."/>
            <person name="Garner R."/>
            <person name="Barclay S."/>
            <person name="Lawson P."/>
            <person name="Krumholz L."/>
        </authorList>
    </citation>
    <scope>NUCLEOTIDE SEQUENCE [LARGE SCALE GENOMIC DNA]</scope>
    <source>
        <strain evidence="5 6">WSC-6</strain>
    </source>
</reference>
<dbReference type="EMBL" id="JANIBK010000130">
    <property type="protein sequence ID" value="MCQ8130145.1"/>
    <property type="molecule type" value="Genomic_DNA"/>
</dbReference>
<protein>
    <submittedName>
        <fullName evidence="5">Type II toxin-antitoxin system MqsA family antitoxin</fullName>
    </submittedName>
</protein>
<dbReference type="InterPro" id="IPR032758">
    <property type="entry name" value="MqsA/HigA-2"/>
</dbReference>
<gene>
    <name evidence="5" type="ORF">NP596_16925</name>
</gene>
<dbReference type="PANTHER" id="PTHR36511">
    <property type="entry name" value="MERR FAMILY BACTERIAL REGULATORY PROTEIN"/>
    <property type="match status" value="1"/>
</dbReference>
<evidence type="ECO:0000259" key="4">
    <source>
        <dbReference type="PROSITE" id="PS50943"/>
    </source>
</evidence>
<dbReference type="InterPro" id="IPR010982">
    <property type="entry name" value="Lambda_DNA-bd_dom_sf"/>
</dbReference>
<evidence type="ECO:0000256" key="3">
    <source>
        <dbReference type="ARBA" id="ARBA00023163"/>
    </source>
</evidence>
<comment type="caution">
    <text evidence="5">The sequence shown here is derived from an EMBL/GenBank/DDBJ whole genome shotgun (WGS) entry which is preliminary data.</text>
</comment>
<dbReference type="Pfam" id="PF15731">
    <property type="entry name" value="MqsA_antitoxin"/>
    <property type="match status" value="1"/>
</dbReference>
<dbReference type="InterPro" id="IPR052359">
    <property type="entry name" value="HTH-type_reg/antitoxin"/>
</dbReference>
<dbReference type="Gene3D" id="1.10.260.40">
    <property type="entry name" value="lambda repressor-like DNA-binding domains"/>
    <property type="match status" value="1"/>
</dbReference>
<dbReference type="RefSeq" id="WP_256616570.1">
    <property type="nucleotide sequence ID" value="NZ_JANIBK010000130.1"/>
</dbReference>
<evidence type="ECO:0000313" key="6">
    <source>
        <dbReference type="Proteomes" id="UP001524586"/>
    </source>
</evidence>
<dbReference type="PANTHER" id="PTHR36511:SF4">
    <property type="entry name" value="ANTITOXIN MQSA"/>
    <property type="match status" value="1"/>
</dbReference>
<keyword evidence="3" id="KW-0804">Transcription</keyword>
<evidence type="ECO:0000313" key="5">
    <source>
        <dbReference type="EMBL" id="MCQ8130145.1"/>
    </source>
</evidence>
<dbReference type="Proteomes" id="UP001524586">
    <property type="component" value="Unassembled WGS sequence"/>
</dbReference>
<keyword evidence="1" id="KW-0805">Transcription regulation</keyword>
<dbReference type="PROSITE" id="PS50943">
    <property type="entry name" value="HTH_CROC1"/>
    <property type="match status" value="1"/>
</dbReference>
<evidence type="ECO:0000256" key="2">
    <source>
        <dbReference type="ARBA" id="ARBA00023125"/>
    </source>
</evidence>
<dbReference type="InterPro" id="IPR001387">
    <property type="entry name" value="Cro/C1-type_HTH"/>
</dbReference>
<organism evidence="5 6">
    <name type="scientific">Methylomonas rivi</name>
    <dbReference type="NCBI Taxonomy" id="2952226"/>
    <lineage>
        <taxon>Bacteria</taxon>
        <taxon>Pseudomonadati</taxon>
        <taxon>Pseudomonadota</taxon>
        <taxon>Gammaproteobacteria</taxon>
        <taxon>Methylococcales</taxon>
        <taxon>Methylococcaceae</taxon>
        <taxon>Methylomonas</taxon>
    </lineage>
</organism>
<dbReference type="SUPFAM" id="SSF47413">
    <property type="entry name" value="lambda repressor-like DNA-binding domains"/>
    <property type="match status" value="1"/>
</dbReference>
<dbReference type="SMART" id="SM00530">
    <property type="entry name" value="HTH_XRE"/>
    <property type="match status" value="1"/>
</dbReference>